<feature type="domain" description="J" evidence="13">
    <location>
        <begin position="1"/>
        <end position="55"/>
    </location>
</feature>
<evidence type="ECO:0000256" key="10">
    <source>
        <dbReference type="ARBA" id="ARBA00023004"/>
    </source>
</evidence>
<protein>
    <recommendedName>
        <fullName evidence="6">Diphthamide biosynthesis protein 4</fullName>
    </recommendedName>
</protein>
<feature type="non-terminal residue" evidence="15">
    <location>
        <position position="142"/>
    </location>
</feature>
<dbReference type="PANTHER" id="PTHR21454">
    <property type="entry name" value="DPH3 HOMOLOG-RELATED"/>
    <property type="match status" value="1"/>
</dbReference>
<evidence type="ECO:0000256" key="7">
    <source>
        <dbReference type="ARBA" id="ARBA00022490"/>
    </source>
</evidence>
<sequence length="142" mass="15466">IKRAYHLALLTHHPDKTSPSQITSPHSARPTIDALKTAYKTLSTPSLRTSYDRALLLSLSSLSPTPNSISNSTTPTETLDLSDLSHTADPGGGVWYRACRCGLERGFVVQERELERADDEGVREVLVSCGGCSLWVRVVFGV</sequence>
<evidence type="ECO:0000256" key="5">
    <source>
        <dbReference type="ARBA" id="ARBA00006169"/>
    </source>
</evidence>
<keyword evidence="9" id="KW-0862">Zinc</keyword>
<dbReference type="InterPro" id="IPR036671">
    <property type="entry name" value="DPH_MB_sf"/>
</dbReference>
<evidence type="ECO:0000256" key="6">
    <source>
        <dbReference type="ARBA" id="ARBA00021797"/>
    </source>
</evidence>
<evidence type="ECO:0000259" key="13">
    <source>
        <dbReference type="PROSITE" id="PS50076"/>
    </source>
</evidence>
<dbReference type="InterPro" id="IPR044248">
    <property type="entry name" value="DPH3/4-like"/>
</dbReference>
<feature type="compositionally biased region" description="Low complexity" evidence="12">
    <location>
        <begin position="64"/>
        <end position="78"/>
    </location>
</feature>
<organism evidence="15 16">
    <name type="scientific">Patellaria atrata CBS 101060</name>
    <dbReference type="NCBI Taxonomy" id="1346257"/>
    <lineage>
        <taxon>Eukaryota</taxon>
        <taxon>Fungi</taxon>
        <taxon>Dikarya</taxon>
        <taxon>Ascomycota</taxon>
        <taxon>Pezizomycotina</taxon>
        <taxon>Dothideomycetes</taxon>
        <taxon>Dothideomycetes incertae sedis</taxon>
        <taxon>Patellariales</taxon>
        <taxon>Patellariaceae</taxon>
        <taxon>Patellaria</taxon>
    </lineage>
</organism>
<dbReference type="InterPro" id="IPR036869">
    <property type="entry name" value="J_dom_sf"/>
</dbReference>
<comment type="pathway">
    <text evidence="4">Protein modification; peptidyl-diphthamide biosynthesis.</text>
</comment>
<dbReference type="PROSITE" id="PS50076">
    <property type="entry name" value="DNAJ_2"/>
    <property type="match status" value="1"/>
</dbReference>
<dbReference type="AlphaFoldDB" id="A0A9P4VUS8"/>
<dbReference type="Gene3D" id="3.10.660.10">
    <property type="entry name" value="DPH Zinc finger"/>
    <property type="match status" value="1"/>
</dbReference>
<keyword evidence="16" id="KW-1185">Reference proteome</keyword>
<evidence type="ECO:0000256" key="9">
    <source>
        <dbReference type="ARBA" id="ARBA00022833"/>
    </source>
</evidence>
<comment type="subcellular location">
    <subcellularLocation>
        <location evidence="3">Cytoplasm</location>
    </subcellularLocation>
    <subcellularLocation>
        <location evidence="2">Nucleus</location>
    </subcellularLocation>
</comment>
<dbReference type="GO" id="GO:0005634">
    <property type="term" value="C:nucleus"/>
    <property type="evidence" value="ECO:0007669"/>
    <property type="project" value="UniProtKB-SubCell"/>
</dbReference>
<dbReference type="Proteomes" id="UP000799429">
    <property type="component" value="Unassembled WGS sequence"/>
</dbReference>
<evidence type="ECO:0000256" key="1">
    <source>
        <dbReference type="ARBA" id="ARBA00003474"/>
    </source>
</evidence>
<comment type="caution">
    <text evidence="15">The sequence shown here is derived from an EMBL/GenBank/DDBJ whole genome shotgun (WGS) entry which is preliminary data.</text>
</comment>
<dbReference type="Pfam" id="PF00226">
    <property type="entry name" value="DnaJ"/>
    <property type="match status" value="1"/>
</dbReference>
<evidence type="ECO:0000313" key="15">
    <source>
        <dbReference type="EMBL" id="KAF2842790.1"/>
    </source>
</evidence>
<keyword evidence="7" id="KW-0963">Cytoplasm</keyword>
<dbReference type="SUPFAM" id="SSF46565">
    <property type="entry name" value="Chaperone J-domain"/>
    <property type="match status" value="1"/>
</dbReference>
<evidence type="ECO:0000259" key="14">
    <source>
        <dbReference type="PROSITE" id="PS51074"/>
    </source>
</evidence>
<evidence type="ECO:0000256" key="3">
    <source>
        <dbReference type="ARBA" id="ARBA00004496"/>
    </source>
</evidence>
<reference evidence="15" key="1">
    <citation type="journal article" date="2020" name="Stud. Mycol.">
        <title>101 Dothideomycetes genomes: a test case for predicting lifestyles and emergence of pathogens.</title>
        <authorList>
            <person name="Haridas S."/>
            <person name="Albert R."/>
            <person name="Binder M."/>
            <person name="Bloem J."/>
            <person name="Labutti K."/>
            <person name="Salamov A."/>
            <person name="Andreopoulos B."/>
            <person name="Baker S."/>
            <person name="Barry K."/>
            <person name="Bills G."/>
            <person name="Bluhm B."/>
            <person name="Cannon C."/>
            <person name="Castanera R."/>
            <person name="Culley D."/>
            <person name="Daum C."/>
            <person name="Ezra D."/>
            <person name="Gonzalez J."/>
            <person name="Henrissat B."/>
            <person name="Kuo A."/>
            <person name="Liang C."/>
            <person name="Lipzen A."/>
            <person name="Lutzoni F."/>
            <person name="Magnuson J."/>
            <person name="Mondo S."/>
            <person name="Nolan M."/>
            <person name="Ohm R."/>
            <person name="Pangilinan J."/>
            <person name="Park H.-J."/>
            <person name="Ramirez L."/>
            <person name="Alfaro M."/>
            <person name="Sun H."/>
            <person name="Tritt A."/>
            <person name="Yoshinaga Y."/>
            <person name="Zwiers L.-H."/>
            <person name="Turgeon B."/>
            <person name="Goodwin S."/>
            <person name="Spatafora J."/>
            <person name="Crous P."/>
            <person name="Grigoriev I."/>
        </authorList>
    </citation>
    <scope>NUCLEOTIDE SEQUENCE</scope>
    <source>
        <strain evidence="15">CBS 101060</strain>
    </source>
</reference>
<dbReference type="PANTHER" id="PTHR21454:SF46">
    <property type="entry name" value="DIPHTHAMIDE BIOSYNTHESIS PROTEIN 4"/>
    <property type="match status" value="1"/>
</dbReference>
<proteinExistence type="inferred from homology"/>
<dbReference type="Gene3D" id="1.10.287.110">
    <property type="entry name" value="DnaJ domain"/>
    <property type="match status" value="1"/>
</dbReference>
<dbReference type="GO" id="GO:0046872">
    <property type="term" value="F:metal ion binding"/>
    <property type="evidence" value="ECO:0007669"/>
    <property type="project" value="UniProtKB-KW"/>
</dbReference>
<feature type="region of interest" description="Disordered" evidence="12">
    <location>
        <begin position="64"/>
        <end position="83"/>
    </location>
</feature>
<dbReference type="SUPFAM" id="SSF144217">
    <property type="entry name" value="CSL zinc finger"/>
    <property type="match status" value="1"/>
</dbReference>
<name>A0A9P4VUS8_9PEZI</name>
<dbReference type="GO" id="GO:0017183">
    <property type="term" value="P:protein histidyl modification to diphthamide"/>
    <property type="evidence" value="ECO:0007669"/>
    <property type="project" value="InterPro"/>
</dbReference>
<keyword evidence="8" id="KW-0479">Metal-binding</keyword>
<dbReference type="InterPro" id="IPR001623">
    <property type="entry name" value="DnaJ_domain"/>
</dbReference>
<dbReference type="OrthoDB" id="445556at2759"/>
<comment type="similarity">
    <text evidence="5">Belongs to the DPH4 family.</text>
</comment>
<evidence type="ECO:0000256" key="4">
    <source>
        <dbReference type="ARBA" id="ARBA00005156"/>
    </source>
</evidence>
<gene>
    <name evidence="15" type="ORF">M501DRAFT_923746</name>
</gene>
<evidence type="ECO:0000256" key="12">
    <source>
        <dbReference type="SAM" id="MobiDB-lite"/>
    </source>
</evidence>
<dbReference type="Pfam" id="PF05207">
    <property type="entry name" value="Zn_ribbon_CSL"/>
    <property type="match status" value="1"/>
</dbReference>
<evidence type="ECO:0000313" key="16">
    <source>
        <dbReference type="Proteomes" id="UP000799429"/>
    </source>
</evidence>
<dbReference type="PROSITE" id="PS51074">
    <property type="entry name" value="DPH_MB"/>
    <property type="match status" value="1"/>
</dbReference>
<dbReference type="GO" id="GO:0005737">
    <property type="term" value="C:cytoplasm"/>
    <property type="evidence" value="ECO:0007669"/>
    <property type="project" value="UniProtKB-SubCell"/>
</dbReference>
<keyword evidence="11" id="KW-0539">Nucleus</keyword>
<comment type="function">
    <text evidence="1">Required for the first step of diphthamide biosynthesis, the transfer of 3-amino-3-carboxypropyl from S-adenosyl-L-methionine to a histidine residue. Diphthamide is a post-translational modification of histidine which occurs in elongation factor 2.</text>
</comment>
<dbReference type="InterPro" id="IPR007872">
    <property type="entry name" value="DPH_MB_dom"/>
</dbReference>
<accession>A0A9P4VUS8</accession>
<evidence type="ECO:0000256" key="8">
    <source>
        <dbReference type="ARBA" id="ARBA00022723"/>
    </source>
</evidence>
<evidence type="ECO:0000256" key="11">
    <source>
        <dbReference type="ARBA" id="ARBA00023242"/>
    </source>
</evidence>
<feature type="domain" description="DPH-type MB" evidence="14">
    <location>
        <begin position="75"/>
        <end position="141"/>
    </location>
</feature>
<keyword evidence="10" id="KW-0408">Iron</keyword>
<dbReference type="EMBL" id="MU006089">
    <property type="protein sequence ID" value="KAF2842790.1"/>
    <property type="molecule type" value="Genomic_DNA"/>
</dbReference>
<feature type="non-terminal residue" evidence="15">
    <location>
        <position position="1"/>
    </location>
</feature>
<evidence type="ECO:0000256" key="2">
    <source>
        <dbReference type="ARBA" id="ARBA00004123"/>
    </source>
</evidence>